<comment type="caution">
    <text evidence="2">The sequence shown here is derived from an EMBL/GenBank/DDBJ whole genome shotgun (WGS) entry which is preliminary data.</text>
</comment>
<accession>A0A1Q9BW62</accession>
<dbReference type="OrthoDB" id="10364379at2759"/>
<sequence>MDLNQAESEATCNEATSSVGGTSVLAQLPESERWDAPAGAANFAAPLVVQPNRVAVTNCSFVNLSDSGVQTSIFPGVPWIRKLLGSAGTQFVESLHTGHTELAEGGSAEAISLHNMDGIEYSCARVYFFNDLTAGLLAKAIPTPTANSKRPVATTEWELTTPSPERGWVRVRERSSTVSSTLAQSDRTSDLTSDLTCDLQPYLRPHLRPPTSPPPPAIHTPDATKQT</sequence>
<reference evidence="2 3" key="1">
    <citation type="submission" date="2016-02" db="EMBL/GenBank/DDBJ databases">
        <title>Genome analysis of coral dinoflagellate symbionts highlights evolutionary adaptations to a symbiotic lifestyle.</title>
        <authorList>
            <person name="Aranda M."/>
            <person name="Li Y."/>
            <person name="Liew Y.J."/>
            <person name="Baumgarten S."/>
            <person name="Simakov O."/>
            <person name="Wilson M."/>
            <person name="Piel J."/>
            <person name="Ashoor H."/>
            <person name="Bougouffa S."/>
            <person name="Bajic V.B."/>
            <person name="Ryu T."/>
            <person name="Ravasi T."/>
            <person name="Bayer T."/>
            <person name="Micklem G."/>
            <person name="Kim H."/>
            <person name="Bhak J."/>
            <person name="Lajeunesse T.C."/>
            <person name="Voolstra C.R."/>
        </authorList>
    </citation>
    <scope>NUCLEOTIDE SEQUENCE [LARGE SCALE GENOMIC DNA]</scope>
    <source>
        <strain evidence="2 3">CCMP2467</strain>
    </source>
</reference>
<evidence type="ECO:0000313" key="3">
    <source>
        <dbReference type="Proteomes" id="UP000186817"/>
    </source>
</evidence>
<keyword evidence="3" id="KW-1185">Reference proteome</keyword>
<evidence type="ECO:0000313" key="2">
    <source>
        <dbReference type="EMBL" id="OLP74909.1"/>
    </source>
</evidence>
<organism evidence="2 3">
    <name type="scientific">Symbiodinium microadriaticum</name>
    <name type="common">Dinoflagellate</name>
    <name type="synonym">Zooxanthella microadriatica</name>
    <dbReference type="NCBI Taxonomy" id="2951"/>
    <lineage>
        <taxon>Eukaryota</taxon>
        <taxon>Sar</taxon>
        <taxon>Alveolata</taxon>
        <taxon>Dinophyceae</taxon>
        <taxon>Suessiales</taxon>
        <taxon>Symbiodiniaceae</taxon>
        <taxon>Symbiodinium</taxon>
    </lineage>
</organism>
<dbReference type="Proteomes" id="UP000186817">
    <property type="component" value="Unassembled WGS sequence"/>
</dbReference>
<feature type="region of interest" description="Disordered" evidence="1">
    <location>
        <begin position="145"/>
        <end position="227"/>
    </location>
</feature>
<dbReference type="AlphaFoldDB" id="A0A1Q9BW62"/>
<proteinExistence type="predicted"/>
<gene>
    <name evidence="2" type="ORF">AK812_SmicGene45412</name>
</gene>
<feature type="compositionally biased region" description="Polar residues" evidence="1">
    <location>
        <begin position="182"/>
        <end position="195"/>
    </location>
</feature>
<dbReference type="EMBL" id="LSRX01003052">
    <property type="protein sequence ID" value="OLP74909.1"/>
    <property type="molecule type" value="Genomic_DNA"/>
</dbReference>
<name>A0A1Q9BW62_SYMMI</name>
<protein>
    <submittedName>
        <fullName evidence="2">Uncharacterized protein</fullName>
    </submittedName>
</protein>
<evidence type="ECO:0000256" key="1">
    <source>
        <dbReference type="SAM" id="MobiDB-lite"/>
    </source>
</evidence>
<feature type="compositionally biased region" description="Pro residues" evidence="1">
    <location>
        <begin position="208"/>
        <end position="218"/>
    </location>
</feature>